<dbReference type="PANTHER" id="PTHR47519:SF5">
    <property type="entry name" value="NUCLEAR HORMONE RECEPTOR E75"/>
    <property type="match status" value="1"/>
</dbReference>
<sequence length="526" mass="57572">MSQPVSSDAATLVFANLANNVAAIMRGGSPGSAMTNPYLLAAASNAVTPPGTTYLSPVAGSCSPTLPTAHYSIDSILKAEEAEELAKMQNGFDEPSICSVCRDEASGRHYGVIACFGCKGFFRRTVRAGKHYTCRYEQKCRIDKAGRNVCRSCRFQKCLEVGMEPDAIRPDRDKTGRQKNPRRSATNGYMGSHDENQKKMSTSSLLGDLPNVHHHDTAESSDDGRASSTDNATVDGRSASSDESSGHSKIGDENIISTLIEIEGICNTLSDQMSGIRPNLVPLSDAVLRPVLIGPRTPLDYSGRNGIASYEQYNEALRRLMVLTLDYANTLKPIADFMPEEKACLVRTCLPSFTLLMTAYRSAVHGEEDQILLPNGFMFSRDSSMFKENSAVDDKRRTLLETRIRVAKKNILDQVVQQIRRYALTEAEYAALKAIIALDPSTPKISEKTAHLLSVARNSVQNALYVHLSNKLPPAQATYRFGNLLLLIASVSKMGAAVLNVMQFCRDLQLEIDPVIDEILFSDDSL</sequence>
<dbReference type="Proteomes" id="UP000095287">
    <property type="component" value="Unplaced"/>
</dbReference>
<keyword evidence="9 12" id="KW-0675">Receptor</keyword>
<dbReference type="InterPro" id="IPR052496">
    <property type="entry name" value="Orphan_Nuclear_Rcpt"/>
</dbReference>
<evidence type="ECO:0000256" key="13">
    <source>
        <dbReference type="SAM" id="MobiDB-lite"/>
    </source>
</evidence>
<dbReference type="CDD" id="cd06157">
    <property type="entry name" value="NR_LBD"/>
    <property type="match status" value="1"/>
</dbReference>
<dbReference type="CDD" id="cd06960">
    <property type="entry name" value="NR_DBD_HNF4A"/>
    <property type="match status" value="1"/>
</dbReference>
<keyword evidence="6 12" id="KW-0805">Transcription regulation</keyword>
<evidence type="ECO:0000256" key="2">
    <source>
        <dbReference type="ARBA" id="ARBA00005993"/>
    </source>
</evidence>
<proteinExistence type="inferred from homology"/>
<dbReference type="PROSITE" id="PS51030">
    <property type="entry name" value="NUCLEAR_REC_DBD_2"/>
    <property type="match status" value="1"/>
</dbReference>
<dbReference type="PRINTS" id="PR00047">
    <property type="entry name" value="STROIDFINGER"/>
</dbReference>
<evidence type="ECO:0000256" key="9">
    <source>
        <dbReference type="ARBA" id="ARBA00023170"/>
    </source>
</evidence>
<accession>A0A1I7ZU11</accession>
<dbReference type="AlphaFoldDB" id="A0A1I7ZU11"/>
<feature type="domain" description="Nuclear receptor" evidence="14">
    <location>
        <begin position="95"/>
        <end position="170"/>
    </location>
</feature>
<organism evidence="16 17">
    <name type="scientific">Steinernema glaseri</name>
    <dbReference type="NCBI Taxonomy" id="37863"/>
    <lineage>
        <taxon>Eukaryota</taxon>
        <taxon>Metazoa</taxon>
        <taxon>Ecdysozoa</taxon>
        <taxon>Nematoda</taxon>
        <taxon>Chromadorea</taxon>
        <taxon>Rhabditida</taxon>
        <taxon>Tylenchina</taxon>
        <taxon>Panagrolaimomorpha</taxon>
        <taxon>Strongyloidoidea</taxon>
        <taxon>Steinernematidae</taxon>
        <taxon>Steinernema</taxon>
    </lineage>
</organism>
<dbReference type="SMART" id="SM00430">
    <property type="entry name" value="HOLI"/>
    <property type="match status" value="1"/>
</dbReference>
<dbReference type="GO" id="GO:0005634">
    <property type="term" value="C:nucleus"/>
    <property type="evidence" value="ECO:0007669"/>
    <property type="project" value="UniProtKB-SubCell"/>
</dbReference>
<name>A0A1I7ZU11_9BILA</name>
<keyword evidence="5 12" id="KW-0862">Zinc</keyword>
<comment type="similarity">
    <text evidence="2 12">Belongs to the nuclear hormone receptor family.</text>
</comment>
<keyword evidence="4 12" id="KW-0863">Zinc-finger</keyword>
<dbReference type="Gene3D" id="1.10.565.10">
    <property type="entry name" value="Retinoid X Receptor"/>
    <property type="match status" value="1"/>
</dbReference>
<evidence type="ECO:0000313" key="16">
    <source>
        <dbReference type="Proteomes" id="UP000095287"/>
    </source>
</evidence>
<dbReference type="WBParaSite" id="L893_g29555.t1">
    <property type="protein sequence ID" value="L893_g29555.t1"/>
    <property type="gene ID" value="L893_g29555"/>
</dbReference>
<dbReference type="PROSITE" id="PS51843">
    <property type="entry name" value="NR_LBD"/>
    <property type="match status" value="1"/>
</dbReference>
<dbReference type="GO" id="GO:0008270">
    <property type="term" value="F:zinc ion binding"/>
    <property type="evidence" value="ECO:0007669"/>
    <property type="project" value="UniProtKB-KW"/>
</dbReference>
<evidence type="ECO:0000256" key="1">
    <source>
        <dbReference type="ARBA" id="ARBA00004123"/>
    </source>
</evidence>
<feature type="domain" description="NR LBD" evidence="15">
    <location>
        <begin position="251"/>
        <end position="524"/>
    </location>
</feature>
<evidence type="ECO:0000259" key="15">
    <source>
        <dbReference type="PROSITE" id="PS51843"/>
    </source>
</evidence>
<reference evidence="17" key="1">
    <citation type="submission" date="2016-11" db="UniProtKB">
        <authorList>
            <consortium name="WormBaseParasite"/>
        </authorList>
    </citation>
    <scope>IDENTIFICATION</scope>
</reference>
<evidence type="ECO:0000256" key="7">
    <source>
        <dbReference type="ARBA" id="ARBA00023125"/>
    </source>
</evidence>
<dbReference type="InterPro" id="IPR000536">
    <property type="entry name" value="Nucl_hrmn_rcpt_lig-bd"/>
</dbReference>
<evidence type="ECO:0000256" key="10">
    <source>
        <dbReference type="ARBA" id="ARBA00023242"/>
    </source>
</evidence>
<dbReference type="InterPro" id="IPR049636">
    <property type="entry name" value="HNF4-like_DBD"/>
</dbReference>
<feature type="region of interest" description="Disordered" evidence="13">
    <location>
        <begin position="166"/>
        <end position="250"/>
    </location>
</feature>
<dbReference type="GO" id="GO:0000978">
    <property type="term" value="F:RNA polymerase II cis-regulatory region sequence-specific DNA binding"/>
    <property type="evidence" value="ECO:0007669"/>
    <property type="project" value="InterPro"/>
</dbReference>
<evidence type="ECO:0000259" key="14">
    <source>
        <dbReference type="PROSITE" id="PS51030"/>
    </source>
</evidence>
<dbReference type="Pfam" id="PF00104">
    <property type="entry name" value="Hormone_recep"/>
    <property type="match status" value="1"/>
</dbReference>
<evidence type="ECO:0000313" key="17">
    <source>
        <dbReference type="WBParaSite" id="L893_g29555.t1"/>
    </source>
</evidence>
<dbReference type="PROSITE" id="PS00031">
    <property type="entry name" value="NUCLEAR_REC_DBD_1"/>
    <property type="match status" value="1"/>
</dbReference>
<dbReference type="SUPFAM" id="SSF57716">
    <property type="entry name" value="Glucocorticoid receptor-like (DNA-binding domain)"/>
    <property type="match status" value="1"/>
</dbReference>
<protein>
    <submittedName>
        <fullName evidence="17">Nuclear receptor domain-containing protein</fullName>
    </submittedName>
</protein>
<keyword evidence="8 12" id="KW-0804">Transcription</keyword>
<dbReference type="SUPFAM" id="SSF48508">
    <property type="entry name" value="Nuclear receptor ligand-binding domain"/>
    <property type="match status" value="1"/>
</dbReference>
<feature type="compositionally biased region" description="Polar residues" evidence="13">
    <location>
        <begin position="226"/>
        <end position="243"/>
    </location>
</feature>
<dbReference type="InterPro" id="IPR035500">
    <property type="entry name" value="NHR-like_dom_sf"/>
</dbReference>
<keyword evidence="10 12" id="KW-0539">Nucleus</keyword>
<feature type="compositionally biased region" description="Basic and acidic residues" evidence="13">
    <location>
        <begin position="166"/>
        <end position="176"/>
    </location>
</feature>
<dbReference type="Gene3D" id="3.30.50.10">
    <property type="entry name" value="Erythroid Transcription Factor GATA-1, subunit A"/>
    <property type="match status" value="1"/>
</dbReference>
<feature type="compositionally biased region" description="Basic and acidic residues" evidence="13">
    <location>
        <begin position="211"/>
        <end position="225"/>
    </location>
</feature>
<dbReference type="FunFam" id="3.30.50.10:FF:000030">
    <property type="entry name" value="Nuclear Hormone Receptor family"/>
    <property type="match status" value="1"/>
</dbReference>
<evidence type="ECO:0000256" key="3">
    <source>
        <dbReference type="ARBA" id="ARBA00022723"/>
    </source>
</evidence>
<comment type="subcellular location">
    <subcellularLocation>
        <location evidence="1 12">Nucleus</location>
    </subcellularLocation>
</comment>
<dbReference type="SMART" id="SM00399">
    <property type="entry name" value="ZnF_C4"/>
    <property type="match status" value="1"/>
</dbReference>
<comment type="function">
    <text evidence="11">Orphan nuclear receptor.</text>
</comment>
<dbReference type="PANTHER" id="PTHR47519">
    <property type="entry name" value="NUCLEAR HORMONE RECEPTOR FAMILY MEMBER NHR-31-RELATED"/>
    <property type="match status" value="1"/>
</dbReference>
<keyword evidence="3 12" id="KW-0479">Metal-binding</keyword>
<evidence type="ECO:0000256" key="4">
    <source>
        <dbReference type="ARBA" id="ARBA00022771"/>
    </source>
</evidence>
<dbReference type="InterPro" id="IPR013088">
    <property type="entry name" value="Znf_NHR/GATA"/>
</dbReference>
<evidence type="ECO:0000256" key="12">
    <source>
        <dbReference type="RuleBase" id="RU004334"/>
    </source>
</evidence>
<keyword evidence="16" id="KW-1185">Reference proteome</keyword>
<keyword evidence="7 12" id="KW-0238">DNA-binding</keyword>
<dbReference type="InterPro" id="IPR001628">
    <property type="entry name" value="Znf_hrmn_rcpt"/>
</dbReference>
<evidence type="ECO:0000256" key="11">
    <source>
        <dbReference type="ARBA" id="ARBA00037512"/>
    </source>
</evidence>
<evidence type="ECO:0000256" key="5">
    <source>
        <dbReference type="ARBA" id="ARBA00022833"/>
    </source>
</evidence>
<dbReference type="GO" id="GO:0003700">
    <property type="term" value="F:DNA-binding transcription factor activity"/>
    <property type="evidence" value="ECO:0007669"/>
    <property type="project" value="InterPro"/>
</dbReference>
<dbReference type="Pfam" id="PF00105">
    <property type="entry name" value="zf-C4"/>
    <property type="match status" value="1"/>
</dbReference>
<evidence type="ECO:0000256" key="6">
    <source>
        <dbReference type="ARBA" id="ARBA00023015"/>
    </source>
</evidence>
<evidence type="ECO:0000256" key="8">
    <source>
        <dbReference type="ARBA" id="ARBA00023163"/>
    </source>
</evidence>